<keyword evidence="4" id="KW-1185">Reference proteome</keyword>
<evidence type="ECO:0008006" key="5">
    <source>
        <dbReference type="Google" id="ProtNLM"/>
    </source>
</evidence>
<accession>A0A9W7AHU9</accession>
<comment type="caution">
    <text evidence="3">The sequence shown here is derived from an EMBL/GenBank/DDBJ whole genome shotgun (WGS) entry which is preliminary data.</text>
</comment>
<dbReference type="Proteomes" id="UP001165085">
    <property type="component" value="Unassembled WGS sequence"/>
</dbReference>
<keyword evidence="2" id="KW-0732">Signal</keyword>
<dbReference type="InterPro" id="IPR001202">
    <property type="entry name" value="WW_dom"/>
</dbReference>
<dbReference type="EMBL" id="BRXY01000121">
    <property type="protein sequence ID" value="GMH68035.1"/>
    <property type="molecule type" value="Genomic_DNA"/>
</dbReference>
<dbReference type="Pfam" id="PF07209">
    <property type="entry name" value="DUF1415"/>
    <property type="match status" value="1"/>
</dbReference>
<gene>
    <name evidence="3" type="ORF">TrST_g4209</name>
</gene>
<organism evidence="3 4">
    <name type="scientific">Triparma strigata</name>
    <dbReference type="NCBI Taxonomy" id="1606541"/>
    <lineage>
        <taxon>Eukaryota</taxon>
        <taxon>Sar</taxon>
        <taxon>Stramenopiles</taxon>
        <taxon>Ochrophyta</taxon>
        <taxon>Bolidophyceae</taxon>
        <taxon>Parmales</taxon>
        <taxon>Triparmaceae</taxon>
        <taxon>Triparma</taxon>
    </lineage>
</organism>
<feature type="chain" id="PRO_5040878170" description="WW domain-containing protein" evidence="2">
    <location>
        <begin position="17"/>
        <end position="386"/>
    </location>
</feature>
<proteinExistence type="predicted"/>
<evidence type="ECO:0000256" key="1">
    <source>
        <dbReference type="SAM" id="MobiDB-lite"/>
    </source>
</evidence>
<evidence type="ECO:0000256" key="2">
    <source>
        <dbReference type="SAM" id="SignalP"/>
    </source>
</evidence>
<dbReference type="CDD" id="cd00201">
    <property type="entry name" value="WW"/>
    <property type="match status" value="1"/>
</dbReference>
<evidence type="ECO:0000313" key="3">
    <source>
        <dbReference type="EMBL" id="GMH68035.1"/>
    </source>
</evidence>
<dbReference type="InterPro" id="IPR009858">
    <property type="entry name" value="DUF1415"/>
</dbReference>
<reference evidence="4" key="1">
    <citation type="journal article" date="2023" name="Commun. Biol.">
        <title>Genome analysis of Parmales, the sister group of diatoms, reveals the evolutionary specialization of diatoms from phago-mixotrophs to photoautotrophs.</title>
        <authorList>
            <person name="Ban H."/>
            <person name="Sato S."/>
            <person name="Yoshikawa S."/>
            <person name="Yamada K."/>
            <person name="Nakamura Y."/>
            <person name="Ichinomiya M."/>
            <person name="Sato N."/>
            <person name="Blanc-Mathieu R."/>
            <person name="Endo H."/>
            <person name="Kuwata A."/>
            <person name="Ogata H."/>
        </authorList>
    </citation>
    <scope>NUCLEOTIDE SEQUENCE [LARGE SCALE GENOMIC DNA]</scope>
    <source>
        <strain evidence="4">NIES 3701</strain>
    </source>
</reference>
<protein>
    <recommendedName>
        <fullName evidence="5">WW domain-containing protein</fullName>
    </recommendedName>
</protein>
<dbReference type="OrthoDB" id="204618at2759"/>
<sequence length="386" mass="42918">MVMAMVVLMCVSSVTAYCPPLLPFLRQFYTNLDQAGQSGADKLEITVPNLHSVDPRNRIPDFITAYNELSPLLSPEPPKVTPTPSGYVIPPSPSTAASTAASLFPPLPVAETNSLMAAWIQSAVCDLKLCPYTRSSEVAGENIKNVQPGKVHYRTSQGLGVEGLKEFYAFTEDILTNSEVDYNSGILTYPQVSFDDFMQFCEVCKFGLDFVGLDKHVQLVYFHPDYRRDDVEPTDELVYGHLPPTEWYDYMKEKVGGGAVEDITMQDYQRRSPYPMINILRGEQLARATGGNSVVDLHVNGVVRKASGLSTYVRNGKRLEEVGRERLEELIRGDGTAQQTQSEQSAPATSTATATATATATLTRVWSEEYQRYYVYDPETNESTWE</sequence>
<name>A0A9W7AHU9_9STRA</name>
<feature type="region of interest" description="Disordered" evidence="1">
    <location>
        <begin position="333"/>
        <end position="355"/>
    </location>
</feature>
<dbReference type="AlphaFoldDB" id="A0A9W7AHU9"/>
<feature type="signal peptide" evidence="2">
    <location>
        <begin position="1"/>
        <end position="16"/>
    </location>
</feature>
<evidence type="ECO:0000313" key="4">
    <source>
        <dbReference type="Proteomes" id="UP001165085"/>
    </source>
</evidence>